<comment type="caution">
    <text evidence="2">The sequence shown here is derived from an EMBL/GenBank/DDBJ whole genome shotgun (WGS) entry which is preliminary data.</text>
</comment>
<organism evidence="2 3">
    <name type="scientific">Microscilla marina ATCC 23134</name>
    <dbReference type="NCBI Taxonomy" id="313606"/>
    <lineage>
        <taxon>Bacteria</taxon>
        <taxon>Pseudomonadati</taxon>
        <taxon>Bacteroidota</taxon>
        <taxon>Cytophagia</taxon>
        <taxon>Cytophagales</taxon>
        <taxon>Microscillaceae</taxon>
        <taxon>Microscilla</taxon>
    </lineage>
</organism>
<evidence type="ECO:0000313" key="2">
    <source>
        <dbReference type="EMBL" id="EAY24332.1"/>
    </source>
</evidence>
<feature type="domain" description="DUF547" evidence="1">
    <location>
        <begin position="51"/>
        <end position="171"/>
    </location>
</feature>
<accession>A1ZZ73</accession>
<protein>
    <submittedName>
        <fullName evidence="2">PutAtive secreted protein</fullName>
    </submittedName>
</protein>
<reference evidence="2 3" key="1">
    <citation type="submission" date="2007-01" db="EMBL/GenBank/DDBJ databases">
        <authorList>
            <person name="Haygood M."/>
            <person name="Podell S."/>
            <person name="Anderson C."/>
            <person name="Hopkinson B."/>
            <person name="Roe K."/>
            <person name="Barbeau K."/>
            <person name="Gaasterland T."/>
            <person name="Ferriera S."/>
            <person name="Johnson J."/>
            <person name="Kravitz S."/>
            <person name="Beeson K."/>
            <person name="Sutton G."/>
            <person name="Rogers Y.-H."/>
            <person name="Friedman R."/>
            <person name="Frazier M."/>
            <person name="Venter J.C."/>
        </authorList>
    </citation>
    <scope>NUCLEOTIDE SEQUENCE [LARGE SCALE GENOMIC DNA]</scope>
    <source>
        <strain evidence="2 3">ATCC 23134</strain>
    </source>
</reference>
<dbReference type="Proteomes" id="UP000004095">
    <property type="component" value="Unassembled WGS sequence"/>
</dbReference>
<dbReference type="Pfam" id="PF04784">
    <property type="entry name" value="DUF547"/>
    <property type="match status" value="1"/>
</dbReference>
<dbReference type="eggNOG" id="COG3387">
    <property type="taxonomic scope" value="Bacteria"/>
</dbReference>
<evidence type="ECO:0000313" key="3">
    <source>
        <dbReference type="Proteomes" id="UP000004095"/>
    </source>
</evidence>
<dbReference type="AlphaFoldDB" id="A1ZZ73"/>
<dbReference type="PANTHER" id="PTHR46361">
    <property type="entry name" value="ELECTRON CARRIER/ PROTEIN DISULFIDE OXIDOREDUCTASE"/>
    <property type="match status" value="1"/>
</dbReference>
<name>A1ZZ73_MICM2</name>
<dbReference type="PANTHER" id="PTHR46361:SF3">
    <property type="entry name" value="ELECTRON CARRIER_ PROTEIN DISULFIDE OXIDOREDUCTASE"/>
    <property type="match status" value="1"/>
</dbReference>
<proteinExistence type="predicted"/>
<dbReference type="EMBL" id="AAWS01000073">
    <property type="protein sequence ID" value="EAY24332.1"/>
    <property type="molecule type" value="Genomic_DNA"/>
</dbReference>
<keyword evidence="3" id="KW-1185">Reference proteome</keyword>
<sequence>MEEQAKLTNTLPTQLAQDLLYAIKTQKPYESYLIALQQLTVDNLVELLDSEAKRLSFWINIYNAFIQLEFYKTPDHKPSNFFTKKCLPIAGQVMSFDLIEHGILRRSKFKYSLGYFNKLFVDKTEKRLRVDKVDYRIHFALNCGAKSCPPIAFYSDEKIEEELDLATAAYLENESIYHARKNMVEIAKLMQWFRGDFGGKSGIIRMLQQYNIIPTDTHPRLVFRPYDWTVVLDNFRD</sequence>
<dbReference type="OrthoDB" id="526867at2"/>
<evidence type="ECO:0000259" key="1">
    <source>
        <dbReference type="Pfam" id="PF04784"/>
    </source>
</evidence>
<gene>
    <name evidence="2" type="ORF">M23134_05958</name>
</gene>
<dbReference type="RefSeq" id="WP_002705056.1">
    <property type="nucleotide sequence ID" value="NZ_AAWS01000073.1"/>
</dbReference>
<dbReference type="InterPro" id="IPR006869">
    <property type="entry name" value="DUF547"/>
</dbReference>